<evidence type="ECO:0000313" key="2">
    <source>
        <dbReference type="Proteomes" id="UP000314982"/>
    </source>
</evidence>
<proteinExistence type="predicted"/>
<organism evidence="1 2">
    <name type="scientific">Hucho hucho</name>
    <name type="common">huchen</name>
    <dbReference type="NCBI Taxonomy" id="62062"/>
    <lineage>
        <taxon>Eukaryota</taxon>
        <taxon>Metazoa</taxon>
        <taxon>Chordata</taxon>
        <taxon>Craniata</taxon>
        <taxon>Vertebrata</taxon>
        <taxon>Euteleostomi</taxon>
        <taxon>Actinopterygii</taxon>
        <taxon>Neopterygii</taxon>
        <taxon>Teleostei</taxon>
        <taxon>Protacanthopterygii</taxon>
        <taxon>Salmoniformes</taxon>
        <taxon>Salmonidae</taxon>
        <taxon>Salmoninae</taxon>
        <taxon>Hucho</taxon>
    </lineage>
</organism>
<reference evidence="1" key="2">
    <citation type="submission" date="2025-08" db="UniProtKB">
        <authorList>
            <consortium name="Ensembl"/>
        </authorList>
    </citation>
    <scope>IDENTIFICATION</scope>
</reference>
<protein>
    <submittedName>
        <fullName evidence="1">Uncharacterized protein</fullName>
    </submittedName>
</protein>
<name>A0A4W5PQM2_9TELE</name>
<reference evidence="2" key="1">
    <citation type="submission" date="2018-06" db="EMBL/GenBank/DDBJ databases">
        <title>Genome assembly of Danube salmon.</title>
        <authorList>
            <person name="Macqueen D.J."/>
            <person name="Gundappa M.K."/>
        </authorList>
    </citation>
    <scope>NUCLEOTIDE SEQUENCE [LARGE SCALE GENOMIC DNA]</scope>
</reference>
<dbReference type="Proteomes" id="UP000314982">
    <property type="component" value="Unassembled WGS sequence"/>
</dbReference>
<evidence type="ECO:0000313" key="1">
    <source>
        <dbReference type="Ensembl" id="ENSHHUP00000067016.1"/>
    </source>
</evidence>
<dbReference type="Ensembl" id="ENSHHUT00000069272.1">
    <property type="protein sequence ID" value="ENSHHUP00000067016.1"/>
    <property type="gene ID" value="ENSHHUG00000039516.1"/>
</dbReference>
<reference evidence="1" key="3">
    <citation type="submission" date="2025-09" db="UniProtKB">
        <authorList>
            <consortium name="Ensembl"/>
        </authorList>
    </citation>
    <scope>IDENTIFICATION</scope>
</reference>
<dbReference type="GeneTree" id="ENSGT00940000155500"/>
<dbReference type="AlphaFoldDB" id="A0A4W5PQM2"/>
<sequence>MECVVRILQATGLPRHLGNFVFCQYHFWGQDEPVFIAPEMEPSPPSATSKEPLCTVLFDSSKVGLWRSHIEKGLETFKSRRGQQRSRSLHVV</sequence>
<keyword evidence="2" id="KW-1185">Reference proteome</keyword>
<accession>A0A4W5PQM2</accession>